<sequence>MNLLPRALYGELSWTEALRDSLRAGRIRPMCGAEVEGRSFYVAAIVGAPALWAPAREAMRTLQLQHAWTRARHAIESAFSRKVRFALDHDSAGAAEALVVLCPLASKVCDDESAFEAAALDPKSAAEAFKLGVNFLAGEWRRDQSVKNILRCRFVRVWSKRPIPCILDGEMWMLPSDATFTFVPNSFRALVPAIISDEIRTGSNLNAGHKSESGGVS</sequence>
<dbReference type="EMBL" id="FOSN01000011">
    <property type="protein sequence ID" value="SFK58059.1"/>
    <property type="molecule type" value="Genomic_DNA"/>
</dbReference>
<dbReference type="AlphaFoldDB" id="A0A1I4AQQ3"/>
<organism evidence="1 2">
    <name type="scientific">Methylocapsa palsarum</name>
    <dbReference type="NCBI Taxonomy" id="1612308"/>
    <lineage>
        <taxon>Bacteria</taxon>
        <taxon>Pseudomonadati</taxon>
        <taxon>Pseudomonadota</taxon>
        <taxon>Alphaproteobacteria</taxon>
        <taxon>Hyphomicrobiales</taxon>
        <taxon>Beijerinckiaceae</taxon>
        <taxon>Methylocapsa</taxon>
    </lineage>
</organism>
<dbReference type="SUPFAM" id="SSF111331">
    <property type="entry name" value="NAD kinase/diacylglycerol kinase-like"/>
    <property type="match status" value="1"/>
</dbReference>
<protein>
    <submittedName>
        <fullName evidence="1">Uncharacterized protein</fullName>
    </submittedName>
</protein>
<reference evidence="1 2" key="1">
    <citation type="submission" date="2016-10" db="EMBL/GenBank/DDBJ databases">
        <authorList>
            <person name="de Groot N.N."/>
        </authorList>
    </citation>
    <scope>NUCLEOTIDE SEQUENCE [LARGE SCALE GENOMIC DNA]</scope>
    <source>
        <strain evidence="1 2">NE2</strain>
    </source>
</reference>
<gene>
    <name evidence="1" type="ORF">SAMN05444581_11118</name>
</gene>
<dbReference type="Proteomes" id="UP000198755">
    <property type="component" value="Unassembled WGS sequence"/>
</dbReference>
<keyword evidence="2" id="KW-1185">Reference proteome</keyword>
<dbReference type="RefSeq" id="WP_210185907.1">
    <property type="nucleotide sequence ID" value="NZ_FOSN01000011.1"/>
</dbReference>
<accession>A0A1I4AQQ3</accession>
<proteinExistence type="predicted"/>
<dbReference type="InterPro" id="IPR016064">
    <property type="entry name" value="NAD/diacylglycerol_kinase_sf"/>
</dbReference>
<evidence type="ECO:0000313" key="1">
    <source>
        <dbReference type="EMBL" id="SFK58059.1"/>
    </source>
</evidence>
<evidence type="ECO:0000313" key="2">
    <source>
        <dbReference type="Proteomes" id="UP000198755"/>
    </source>
</evidence>
<name>A0A1I4AQQ3_9HYPH</name>
<dbReference type="STRING" id="1612308.SAMN05444581_11118"/>